<proteinExistence type="predicted"/>
<protein>
    <submittedName>
        <fullName evidence="2">Porin</fullName>
    </submittedName>
</protein>
<organism evidence="2 3">
    <name type="scientific">Gelidibacter maritimus</name>
    <dbReference type="NCBI Taxonomy" id="2761487"/>
    <lineage>
        <taxon>Bacteria</taxon>
        <taxon>Pseudomonadati</taxon>
        <taxon>Bacteroidota</taxon>
        <taxon>Flavobacteriia</taxon>
        <taxon>Flavobacteriales</taxon>
        <taxon>Flavobacteriaceae</taxon>
        <taxon>Gelidibacter</taxon>
    </lineage>
</organism>
<gene>
    <name evidence="2" type="ORF">H3Z82_05640</name>
</gene>
<name>A0A7W2M3V9_9FLAO</name>
<sequence>MTFRPTLLALFFVIFSMGHAQEIKAPAFGDGILNLKAKDSTWSMKVGMQLQFQGFADWEDENTGFSNAETNFLIRRARLKFSGFVYSPKLTYKLSIGLSNRDISGASKYTSNAPRYLLDAVMKWNFYKNFELWFGQTKLPGNRDDLTSSSSLQLVERSLVNGAYAVERDLGFQLRHHFKLSEDFIIKEAFAISQGEGRNITSGNIGGFQYTSRLEFLPLGDFIKKGDYVGGDIYREPTPKLAIGATYDFNNKAVKTKSNRGTYMITDTGFYETNISTLFIDAIFKYQGFSLMAEYADRTAADPLAKHSDGTLTGDSVQIGNGVNFQAGYVFENNWELTGRYTNINFDNAMIVKNLQNQYTLGVSKYILGHNLKVQTDVSYLTMNLSNDELLWRLQFAIHF</sequence>
<comment type="caution">
    <text evidence="2">The sequence shown here is derived from an EMBL/GenBank/DDBJ whole genome shotgun (WGS) entry which is preliminary data.</text>
</comment>
<keyword evidence="3" id="KW-1185">Reference proteome</keyword>
<accession>A0A7W2M3V9</accession>
<evidence type="ECO:0000313" key="3">
    <source>
        <dbReference type="Proteomes" id="UP000541857"/>
    </source>
</evidence>
<evidence type="ECO:0000256" key="1">
    <source>
        <dbReference type="SAM" id="SignalP"/>
    </source>
</evidence>
<dbReference type="InterPro" id="IPR010870">
    <property type="entry name" value="Porin_O/P"/>
</dbReference>
<dbReference type="InterPro" id="IPR023614">
    <property type="entry name" value="Porin_dom_sf"/>
</dbReference>
<dbReference type="RefSeq" id="WP_182203478.1">
    <property type="nucleotide sequence ID" value="NZ_JACGLT010000003.1"/>
</dbReference>
<dbReference type="AlphaFoldDB" id="A0A7W2M3V9"/>
<dbReference type="SUPFAM" id="SSF56935">
    <property type="entry name" value="Porins"/>
    <property type="match status" value="1"/>
</dbReference>
<reference evidence="2 3" key="1">
    <citation type="submission" date="2020-07" db="EMBL/GenBank/DDBJ databases">
        <title>Bacterium isolated from marine sediment.</title>
        <authorList>
            <person name="Shang D."/>
        </authorList>
    </citation>
    <scope>NUCLEOTIDE SEQUENCE [LARGE SCALE GENOMIC DNA]</scope>
    <source>
        <strain evidence="2 3">F6074</strain>
    </source>
</reference>
<feature type="chain" id="PRO_5031432402" evidence="1">
    <location>
        <begin position="21"/>
        <end position="400"/>
    </location>
</feature>
<dbReference type="Pfam" id="PF07396">
    <property type="entry name" value="Porin_O_P"/>
    <property type="match status" value="1"/>
</dbReference>
<feature type="signal peptide" evidence="1">
    <location>
        <begin position="1"/>
        <end position="20"/>
    </location>
</feature>
<evidence type="ECO:0000313" key="2">
    <source>
        <dbReference type="EMBL" id="MBA6152205.1"/>
    </source>
</evidence>
<dbReference type="Gene3D" id="2.40.160.10">
    <property type="entry name" value="Porin"/>
    <property type="match status" value="1"/>
</dbReference>
<dbReference type="EMBL" id="JACGLT010000003">
    <property type="protein sequence ID" value="MBA6152205.1"/>
    <property type="molecule type" value="Genomic_DNA"/>
</dbReference>
<dbReference type="Proteomes" id="UP000541857">
    <property type="component" value="Unassembled WGS sequence"/>
</dbReference>
<keyword evidence="1" id="KW-0732">Signal</keyword>